<dbReference type="RefSeq" id="WP_060929631.1">
    <property type="nucleotide sequence ID" value="NZ_KQ955281.1"/>
</dbReference>
<sequence>MIDFEKAQWADDIIVILKNGEKFQGSGAGILMAEDFDDPEYQYDTFFVNNGVKSIALKIEEIEKVEIKHS</sequence>
<dbReference type="AlphaFoldDB" id="A0A133KCW7"/>
<evidence type="ECO:0000313" key="2">
    <source>
        <dbReference type="Proteomes" id="UP000070383"/>
    </source>
</evidence>
<gene>
    <name evidence="1" type="ORF">HMPREF3200_01405</name>
</gene>
<name>A0A133KCW7_9FIRM</name>
<dbReference type="PATRIC" id="fig|33036.3.peg.1393"/>
<proteinExistence type="predicted"/>
<keyword evidence="2" id="KW-1185">Reference proteome</keyword>
<dbReference type="Proteomes" id="UP000070383">
    <property type="component" value="Unassembled WGS sequence"/>
</dbReference>
<comment type="caution">
    <text evidence="1">The sequence shown here is derived from an EMBL/GenBank/DDBJ whole genome shotgun (WGS) entry which is preliminary data.</text>
</comment>
<protein>
    <submittedName>
        <fullName evidence="1">Uncharacterized protein</fullName>
    </submittedName>
</protein>
<accession>A0A133KCW7</accession>
<reference evidence="2" key="1">
    <citation type="submission" date="2016-01" db="EMBL/GenBank/DDBJ databases">
        <authorList>
            <person name="Mitreva M."/>
            <person name="Pepin K.H."/>
            <person name="Mihindukulasuriya K.A."/>
            <person name="Fulton R."/>
            <person name="Fronick C."/>
            <person name="O'Laughlin M."/>
            <person name="Miner T."/>
            <person name="Herter B."/>
            <person name="Rosa B.A."/>
            <person name="Cordes M."/>
            <person name="Tomlinson C."/>
            <person name="Wollam A."/>
            <person name="Palsikar V.B."/>
            <person name="Mardis E.R."/>
            <person name="Wilson R.K."/>
        </authorList>
    </citation>
    <scope>NUCLEOTIDE SEQUENCE [LARGE SCALE GENOMIC DNA]</scope>
    <source>
        <strain evidence="2">MJR8151</strain>
    </source>
</reference>
<organism evidence="1 2">
    <name type="scientific">Anaerococcus tetradius</name>
    <dbReference type="NCBI Taxonomy" id="33036"/>
    <lineage>
        <taxon>Bacteria</taxon>
        <taxon>Bacillati</taxon>
        <taxon>Bacillota</taxon>
        <taxon>Tissierellia</taxon>
        <taxon>Tissierellales</taxon>
        <taxon>Peptoniphilaceae</taxon>
        <taxon>Anaerococcus</taxon>
    </lineage>
</organism>
<dbReference type="OrthoDB" id="1692807at2"/>
<dbReference type="EMBL" id="LRPM01000049">
    <property type="protein sequence ID" value="KWZ77412.1"/>
    <property type="molecule type" value="Genomic_DNA"/>
</dbReference>
<evidence type="ECO:0000313" key="1">
    <source>
        <dbReference type="EMBL" id="KWZ77412.1"/>
    </source>
</evidence>
<dbReference type="STRING" id="33036.HMPREF3200_01405"/>